<dbReference type="AlphaFoldDB" id="A0A811QGA6"/>
<comment type="caution">
    <text evidence="2">The sequence shown here is derived from an EMBL/GenBank/DDBJ whole genome shotgun (WGS) entry which is preliminary data.</text>
</comment>
<protein>
    <submittedName>
        <fullName evidence="2">Uncharacterized protein</fullName>
    </submittedName>
</protein>
<accession>A0A811QGA6</accession>
<evidence type="ECO:0000313" key="2">
    <source>
        <dbReference type="EMBL" id="CAD6255812.1"/>
    </source>
</evidence>
<feature type="region of interest" description="Disordered" evidence="1">
    <location>
        <begin position="1"/>
        <end position="41"/>
    </location>
</feature>
<evidence type="ECO:0000313" key="3">
    <source>
        <dbReference type="Proteomes" id="UP000604825"/>
    </source>
</evidence>
<keyword evidence="3" id="KW-1185">Reference proteome</keyword>
<sequence length="291" mass="32894">MGSRKITKLGQHMVRGGEIQTWTAHGERRGNQNLENGSEVEHEGFSETDRMDAMLVDLAGEHPPLDDETPTGFAESFYRMVVSADEQEMQSFNHWTDRRPRSSDFLNDVESQPPVAKRIRGRNKMLKTRNGQIVIIPEGDKPFCYANYSVDDKMKKGPILGVILKQEYLIQMLSRDGAVKKGTIIDAAKASGRRPATSRAFQNLMAIYEESVATIGRLTQQNAALVQQNATLTRDVKCNDRVLELIINQVQTEIPPDLLQEEENDMQVFCGAVVFCSSDYRLWQQPGRGYR</sequence>
<organism evidence="2 3">
    <name type="scientific">Miscanthus lutarioriparius</name>
    <dbReference type="NCBI Taxonomy" id="422564"/>
    <lineage>
        <taxon>Eukaryota</taxon>
        <taxon>Viridiplantae</taxon>
        <taxon>Streptophyta</taxon>
        <taxon>Embryophyta</taxon>
        <taxon>Tracheophyta</taxon>
        <taxon>Spermatophyta</taxon>
        <taxon>Magnoliopsida</taxon>
        <taxon>Liliopsida</taxon>
        <taxon>Poales</taxon>
        <taxon>Poaceae</taxon>
        <taxon>PACMAD clade</taxon>
        <taxon>Panicoideae</taxon>
        <taxon>Andropogonodae</taxon>
        <taxon>Andropogoneae</taxon>
        <taxon>Saccharinae</taxon>
        <taxon>Miscanthus</taxon>
    </lineage>
</organism>
<dbReference type="EMBL" id="CAJGYO010000010">
    <property type="protein sequence ID" value="CAD6255812.1"/>
    <property type="molecule type" value="Genomic_DNA"/>
</dbReference>
<proteinExistence type="predicted"/>
<reference evidence="2" key="1">
    <citation type="submission" date="2020-10" db="EMBL/GenBank/DDBJ databases">
        <authorList>
            <person name="Han B."/>
            <person name="Lu T."/>
            <person name="Zhao Q."/>
            <person name="Huang X."/>
            <person name="Zhao Y."/>
        </authorList>
    </citation>
    <scope>NUCLEOTIDE SEQUENCE</scope>
</reference>
<evidence type="ECO:0000256" key="1">
    <source>
        <dbReference type="SAM" id="MobiDB-lite"/>
    </source>
</evidence>
<name>A0A811QGA6_9POAL</name>
<dbReference type="Proteomes" id="UP000604825">
    <property type="component" value="Unassembled WGS sequence"/>
</dbReference>
<gene>
    <name evidence="2" type="ORF">NCGR_LOCUS39344</name>
</gene>